<organism evidence="1 2">
    <name type="scientific">Sorghum bicolor</name>
    <name type="common">Sorghum</name>
    <name type="synonym">Sorghum vulgare</name>
    <dbReference type="NCBI Taxonomy" id="4558"/>
    <lineage>
        <taxon>Eukaryota</taxon>
        <taxon>Viridiplantae</taxon>
        <taxon>Streptophyta</taxon>
        <taxon>Embryophyta</taxon>
        <taxon>Tracheophyta</taxon>
        <taxon>Spermatophyta</taxon>
        <taxon>Magnoliopsida</taxon>
        <taxon>Liliopsida</taxon>
        <taxon>Poales</taxon>
        <taxon>Poaceae</taxon>
        <taxon>PACMAD clade</taxon>
        <taxon>Panicoideae</taxon>
        <taxon>Andropogonodae</taxon>
        <taxon>Andropogoneae</taxon>
        <taxon>Sorghinae</taxon>
        <taxon>Sorghum</taxon>
    </lineage>
</organism>
<dbReference type="Proteomes" id="UP000000768">
    <property type="component" value="Chromosome 5"/>
</dbReference>
<proteinExistence type="predicted"/>
<dbReference type="InParanoid" id="A0A1B6PSL4"/>
<accession>A0A1B6PSL4</accession>
<dbReference type="Gramene" id="KXG28667">
    <property type="protein sequence ID" value="KXG28667"/>
    <property type="gene ID" value="SORBI_3005G150400"/>
</dbReference>
<evidence type="ECO:0000313" key="2">
    <source>
        <dbReference type="Proteomes" id="UP000000768"/>
    </source>
</evidence>
<reference evidence="1 2" key="1">
    <citation type="journal article" date="2009" name="Nature">
        <title>The Sorghum bicolor genome and the diversification of grasses.</title>
        <authorList>
            <person name="Paterson A.H."/>
            <person name="Bowers J.E."/>
            <person name="Bruggmann R."/>
            <person name="Dubchak I."/>
            <person name="Grimwood J."/>
            <person name="Gundlach H."/>
            <person name="Haberer G."/>
            <person name="Hellsten U."/>
            <person name="Mitros T."/>
            <person name="Poliakov A."/>
            <person name="Schmutz J."/>
            <person name="Spannagl M."/>
            <person name="Tang H."/>
            <person name="Wang X."/>
            <person name="Wicker T."/>
            <person name="Bharti A.K."/>
            <person name="Chapman J."/>
            <person name="Feltus F.A."/>
            <person name="Gowik U."/>
            <person name="Grigoriev I.V."/>
            <person name="Lyons E."/>
            <person name="Maher C.A."/>
            <person name="Martis M."/>
            <person name="Narechania A."/>
            <person name="Otillar R.P."/>
            <person name="Penning B.W."/>
            <person name="Salamov A.A."/>
            <person name="Wang Y."/>
            <person name="Zhang L."/>
            <person name="Carpita N.C."/>
            <person name="Freeling M."/>
            <person name="Gingle A.R."/>
            <person name="Hash C.T."/>
            <person name="Keller B."/>
            <person name="Klein P."/>
            <person name="Kresovich S."/>
            <person name="McCann M.C."/>
            <person name="Ming R."/>
            <person name="Peterson D.G."/>
            <person name="Mehboob-ur-Rahman"/>
            <person name="Ware D."/>
            <person name="Westhoff P."/>
            <person name="Mayer K.F."/>
            <person name="Messing J."/>
            <person name="Rokhsar D.S."/>
        </authorList>
    </citation>
    <scope>NUCLEOTIDE SEQUENCE [LARGE SCALE GENOMIC DNA]</scope>
    <source>
        <strain evidence="2">cv. BTx623</strain>
    </source>
</reference>
<evidence type="ECO:0000313" key="1">
    <source>
        <dbReference type="EMBL" id="KXG28667.1"/>
    </source>
</evidence>
<reference evidence="2" key="2">
    <citation type="journal article" date="2018" name="Plant J.">
        <title>The Sorghum bicolor reference genome: improved assembly, gene annotations, a transcriptome atlas, and signatures of genome organization.</title>
        <authorList>
            <person name="McCormick R.F."/>
            <person name="Truong S.K."/>
            <person name="Sreedasyam A."/>
            <person name="Jenkins J."/>
            <person name="Shu S."/>
            <person name="Sims D."/>
            <person name="Kennedy M."/>
            <person name="Amirebrahimi M."/>
            <person name="Weers B.D."/>
            <person name="McKinley B."/>
            <person name="Mattison A."/>
            <person name="Morishige D.T."/>
            <person name="Grimwood J."/>
            <person name="Schmutz J."/>
            <person name="Mullet J.E."/>
        </authorList>
    </citation>
    <scope>NUCLEOTIDE SEQUENCE [LARGE SCALE GENOMIC DNA]</scope>
    <source>
        <strain evidence="2">cv. BTx623</strain>
    </source>
</reference>
<protein>
    <submittedName>
        <fullName evidence="1">Uncharacterized protein</fullName>
    </submittedName>
</protein>
<gene>
    <name evidence="1" type="ORF">SORBI_3005G150400</name>
</gene>
<dbReference type="AlphaFoldDB" id="A0A1B6PSL4"/>
<dbReference type="EMBL" id="CM000764">
    <property type="protein sequence ID" value="KXG28667.1"/>
    <property type="molecule type" value="Genomic_DNA"/>
</dbReference>
<sequence>MAPCYSVSVFSACLMPIFSFFPFHNCTSHFSFCYARFEHGKQSMYIDMILFYEESLNLFRGADQNFLTDTLLFHSLTWGQCLWWMTGSILLWLQDTYLNI</sequence>
<name>A0A1B6PSL4_SORBI</name>
<keyword evidence="2" id="KW-1185">Reference proteome</keyword>